<dbReference type="AlphaFoldDB" id="A0A9W4WX93"/>
<reference evidence="1" key="1">
    <citation type="submission" date="2022-08" db="EMBL/GenBank/DDBJ databases">
        <authorList>
            <person name="Kallberg Y."/>
            <person name="Tangrot J."/>
            <person name="Rosling A."/>
        </authorList>
    </citation>
    <scope>NUCLEOTIDE SEQUENCE</scope>
    <source>
        <strain evidence="1">Wild A</strain>
    </source>
</reference>
<organism evidence="1 2">
    <name type="scientific">Funneliformis geosporum</name>
    <dbReference type="NCBI Taxonomy" id="1117311"/>
    <lineage>
        <taxon>Eukaryota</taxon>
        <taxon>Fungi</taxon>
        <taxon>Fungi incertae sedis</taxon>
        <taxon>Mucoromycota</taxon>
        <taxon>Glomeromycotina</taxon>
        <taxon>Glomeromycetes</taxon>
        <taxon>Glomerales</taxon>
        <taxon>Glomeraceae</taxon>
        <taxon>Funneliformis</taxon>
    </lineage>
</organism>
<name>A0A9W4WX93_9GLOM</name>
<proteinExistence type="predicted"/>
<keyword evidence="2" id="KW-1185">Reference proteome</keyword>
<dbReference type="Proteomes" id="UP001153678">
    <property type="component" value="Unassembled WGS sequence"/>
</dbReference>
<evidence type="ECO:0000313" key="2">
    <source>
        <dbReference type="Proteomes" id="UP001153678"/>
    </source>
</evidence>
<dbReference type="EMBL" id="CAMKVN010008391">
    <property type="protein sequence ID" value="CAI2192494.1"/>
    <property type="molecule type" value="Genomic_DNA"/>
</dbReference>
<gene>
    <name evidence="1" type="ORF">FWILDA_LOCUS15604</name>
</gene>
<accession>A0A9W4WX93</accession>
<feature type="non-terminal residue" evidence="1">
    <location>
        <position position="1"/>
    </location>
</feature>
<comment type="caution">
    <text evidence="1">The sequence shown here is derived from an EMBL/GenBank/DDBJ whole genome shotgun (WGS) entry which is preliminary data.</text>
</comment>
<evidence type="ECO:0000313" key="1">
    <source>
        <dbReference type="EMBL" id="CAI2192494.1"/>
    </source>
</evidence>
<sequence length="85" mass="9783">RLDSPPTRSLFVFTEKSVLNLALTLDICVYRYIIAFCFVVDTEIESAIVVKGEAGMSIAELKDTIYEKKKKYFEKQDYDPSDLHL</sequence>
<protein>
    <submittedName>
        <fullName evidence="1">10017_t:CDS:1</fullName>
    </submittedName>
</protein>